<dbReference type="GO" id="GO:0003755">
    <property type="term" value="F:peptidyl-prolyl cis-trans isomerase activity"/>
    <property type="evidence" value="ECO:0007669"/>
    <property type="project" value="UniProtKB-KW"/>
</dbReference>
<comment type="similarity">
    <text evidence="8">Belongs to the PpiD chaperone family.</text>
</comment>
<dbReference type="Proteomes" id="UP000807825">
    <property type="component" value="Unassembled WGS sequence"/>
</dbReference>
<comment type="subcellular location">
    <subcellularLocation>
        <location evidence="1">Cell inner membrane</location>
        <topology evidence="1">Single-pass type II membrane protein</topology>
        <orientation evidence="1">Periplasmic side</orientation>
    </subcellularLocation>
</comment>
<dbReference type="EMBL" id="JACRDE010000169">
    <property type="protein sequence ID" value="MBI5249009.1"/>
    <property type="molecule type" value="Genomic_DNA"/>
</dbReference>
<keyword evidence="3" id="KW-0997">Cell inner membrane</keyword>
<dbReference type="Pfam" id="PF13624">
    <property type="entry name" value="SurA_N_3"/>
    <property type="match status" value="1"/>
</dbReference>
<dbReference type="InterPro" id="IPR000297">
    <property type="entry name" value="PPIase_PpiC"/>
</dbReference>
<keyword evidence="2" id="KW-1003">Cell membrane</keyword>
<evidence type="ECO:0000256" key="8">
    <source>
        <dbReference type="ARBA" id="ARBA00038408"/>
    </source>
</evidence>
<keyword evidence="7" id="KW-0143">Chaperone</keyword>
<sequence>MLDLMRKHASSWLIKVALGGIILVFIFFFGWSGPGDRSGNYAAKVNDTVVSYDHFYNVYESELEKMRLRFKGAIPQELFEKLNLKRNVVQALVNRVLLLEEAKRLGLFVNDGDLVQDIRTNPMFQRDGVFDESMYRGYLSTIKLTPTAYEETRKQELLEQQVIRLITDGVKTDPQEVKQLWHFQNDKLVLSLLLIKAEESAEQPDQKALETFFKENQASYEIPPSLDLQYVFFSWRDIQKKLSVSEDEVRSYYQNHPKEFTEPERIHARHILFKIEPDATPELIEQVRKRAEFTKQMIEGGNDFKTVAQSESQDETTRDRGGDLGFFSRGTMNRELEKTAFGLEMGKVSDPFRTQLGYHVLVVEEQKPETVLDFELAKDKIEHKLLEEKARKRIGPEADTFYEQVYRSEDLESPAKQFDLQVRSANFVTRAGGIPDVTSDAKIMDEAFALKIGEISRLDRLGDNFLVMKLTTKHKERIPDLQEVRSAVEKDYVKQQAFASARKKADEIIDTLKQQPAEADQIAKKFGLEWEKLEPISRTAGFVPKLGGGQEISEMLTSLSKANSLYSTPISTSAGVAVVRLTDVVDATDEQFAKDAPAFEKWILEVRRTDFLKGWLKLLEGRAKITLNEKVL</sequence>
<keyword evidence="11" id="KW-0413">Isomerase</keyword>
<evidence type="ECO:0000256" key="5">
    <source>
        <dbReference type="ARBA" id="ARBA00022989"/>
    </source>
</evidence>
<evidence type="ECO:0000256" key="11">
    <source>
        <dbReference type="PROSITE-ProRule" id="PRU00278"/>
    </source>
</evidence>
<name>A0A9D6V1I1_9BACT</name>
<keyword evidence="11" id="KW-0697">Rotamase</keyword>
<reference evidence="15" key="1">
    <citation type="submission" date="2020-07" db="EMBL/GenBank/DDBJ databases">
        <title>Huge and variable diversity of episymbiotic CPR bacteria and DPANN archaea in groundwater ecosystems.</title>
        <authorList>
            <person name="He C.Y."/>
            <person name="Keren R."/>
            <person name="Whittaker M."/>
            <person name="Farag I.F."/>
            <person name="Doudna J."/>
            <person name="Cate J.H.D."/>
            <person name="Banfield J.F."/>
        </authorList>
    </citation>
    <scope>NUCLEOTIDE SEQUENCE</scope>
    <source>
        <strain evidence="15">NC_groundwater_1664_Pr3_B-0.1um_52_9</strain>
    </source>
</reference>
<gene>
    <name evidence="15" type="ORF">HY912_05890</name>
</gene>
<dbReference type="InterPro" id="IPR027304">
    <property type="entry name" value="Trigger_fact/SurA_dom_sf"/>
</dbReference>
<feature type="domain" description="PpiC" evidence="14">
    <location>
        <begin position="263"/>
        <end position="365"/>
    </location>
</feature>
<dbReference type="AlphaFoldDB" id="A0A9D6V1I1"/>
<dbReference type="Pfam" id="PF00639">
    <property type="entry name" value="Rotamase"/>
    <property type="match status" value="1"/>
</dbReference>
<evidence type="ECO:0000256" key="1">
    <source>
        <dbReference type="ARBA" id="ARBA00004382"/>
    </source>
</evidence>
<dbReference type="SUPFAM" id="SSF54534">
    <property type="entry name" value="FKBP-like"/>
    <property type="match status" value="1"/>
</dbReference>
<feature type="transmembrane region" description="Helical" evidence="13">
    <location>
        <begin position="12"/>
        <end position="31"/>
    </location>
</feature>
<evidence type="ECO:0000256" key="7">
    <source>
        <dbReference type="ARBA" id="ARBA00023186"/>
    </source>
</evidence>
<dbReference type="Pfam" id="PF13145">
    <property type="entry name" value="Rotamase_2"/>
    <property type="match status" value="1"/>
</dbReference>
<feature type="region of interest" description="Disordered" evidence="12">
    <location>
        <begin position="307"/>
        <end position="328"/>
    </location>
</feature>
<evidence type="ECO:0000256" key="10">
    <source>
        <dbReference type="ARBA" id="ARBA00042775"/>
    </source>
</evidence>
<evidence type="ECO:0000259" key="14">
    <source>
        <dbReference type="PROSITE" id="PS50198"/>
    </source>
</evidence>
<evidence type="ECO:0000256" key="4">
    <source>
        <dbReference type="ARBA" id="ARBA00022692"/>
    </source>
</evidence>
<evidence type="ECO:0000313" key="15">
    <source>
        <dbReference type="EMBL" id="MBI5249009.1"/>
    </source>
</evidence>
<dbReference type="PROSITE" id="PS50198">
    <property type="entry name" value="PPIC_PPIASE_2"/>
    <property type="match status" value="1"/>
</dbReference>
<evidence type="ECO:0000256" key="3">
    <source>
        <dbReference type="ARBA" id="ARBA00022519"/>
    </source>
</evidence>
<accession>A0A9D6V1I1</accession>
<dbReference type="InterPro" id="IPR046357">
    <property type="entry name" value="PPIase_dom_sf"/>
</dbReference>
<keyword evidence="4 13" id="KW-0812">Transmembrane</keyword>
<keyword evidence="5 13" id="KW-1133">Transmembrane helix</keyword>
<dbReference type="PANTHER" id="PTHR47529">
    <property type="entry name" value="PEPTIDYL-PROLYL CIS-TRANS ISOMERASE D"/>
    <property type="match status" value="1"/>
</dbReference>
<evidence type="ECO:0000256" key="6">
    <source>
        <dbReference type="ARBA" id="ARBA00023136"/>
    </source>
</evidence>
<dbReference type="SUPFAM" id="SSF109998">
    <property type="entry name" value="Triger factor/SurA peptide-binding domain-like"/>
    <property type="match status" value="1"/>
</dbReference>
<dbReference type="PANTHER" id="PTHR47529:SF1">
    <property type="entry name" value="PERIPLASMIC CHAPERONE PPID"/>
    <property type="match status" value="1"/>
</dbReference>
<dbReference type="GO" id="GO:0005886">
    <property type="term" value="C:plasma membrane"/>
    <property type="evidence" value="ECO:0007669"/>
    <property type="project" value="UniProtKB-SubCell"/>
</dbReference>
<evidence type="ECO:0000256" key="9">
    <source>
        <dbReference type="ARBA" id="ARBA00040743"/>
    </source>
</evidence>
<dbReference type="Gene3D" id="1.10.4030.10">
    <property type="entry name" value="Porin chaperone SurA, peptide-binding domain"/>
    <property type="match status" value="1"/>
</dbReference>
<protein>
    <recommendedName>
        <fullName evidence="9">Periplasmic chaperone PpiD</fullName>
    </recommendedName>
    <alternativeName>
        <fullName evidence="10">Periplasmic folding chaperone</fullName>
    </alternativeName>
</protein>
<proteinExistence type="inferred from homology"/>
<evidence type="ECO:0000256" key="13">
    <source>
        <dbReference type="SAM" id="Phobius"/>
    </source>
</evidence>
<dbReference type="InterPro" id="IPR052029">
    <property type="entry name" value="PpiD_chaperone"/>
</dbReference>
<keyword evidence="6 13" id="KW-0472">Membrane</keyword>
<evidence type="ECO:0000313" key="16">
    <source>
        <dbReference type="Proteomes" id="UP000807825"/>
    </source>
</evidence>
<dbReference type="Gene3D" id="3.10.50.40">
    <property type="match status" value="1"/>
</dbReference>
<organism evidence="15 16">
    <name type="scientific">Desulfomonile tiedjei</name>
    <dbReference type="NCBI Taxonomy" id="2358"/>
    <lineage>
        <taxon>Bacteria</taxon>
        <taxon>Pseudomonadati</taxon>
        <taxon>Thermodesulfobacteriota</taxon>
        <taxon>Desulfomonilia</taxon>
        <taxon>Desulfomonilales</taxon>
        <taxon>Desulfomonilaceae</taxon>
        <taxon>Desulfomonile</taxon>
    </lineage>
</organism>
<evidence type="ECO:0000256" key="12">
    <source>
        <dbReference type="SAM" id="MobiDB-lite"/>
    </source>
</evidence>
<evidence type="ECO:0000256" key="2">
    <source>
        <dbReference type="ARBA" id="ARBA00022475"/>
    </source>
</evidence>
<comment type="caution">
    <text evidence="15">The sequence shown here is derived from an EMBL/GenBank/DDBJ whole genome shotgun (WGS) entry which is preliminary data.</text>
</comment>